<name>A0A830EEY4_9EURY</name>
<proteinExistence type="predicted"/>
<dbReference type="EMBL" id="BMOC01000007">
    <property type="protein sequence ID" value="GGJ05391.1"/>
    <property type="molecule type" value="Genomic_DNA"/>
</dbReference>
<dbReference type="Pfam" id="PF05120">
    <property type="entry name" value="GvpG"/>
    <property type="match status" value="1"/>
</dbReference>
<evidence type="ECO:0000313" key="2">
    <source>
        <dbReference type="EMBL" id="GGJ05391.1"/>
    </source>
</evidence>
<accession>A0A830EEY4</accession>
<gene>
    <name evidence="2" type="ORF">GCM10008995_14020</name>
</gene>
<keyword evidence="1" id="KW-0175">Coiled coil</keyword>
<dbReference type="InterPro" id="IPR054797">
    <property type="entry name" value="Gas_vesic_GvpG_halobact"/>
</dbReference>
<protein>
    <submittedName>
        <fullName evidence="2">Protein gvpG</fullName>
    </submittedName>
</protein>
<dbReference type="InterPro" id="IPR007804">
    <property type="entry name" value="GvpG"/>
</dbReference>
<sequence>MFIIDDLLVKPFLSLVDIIHTMALDEMYDTDAIRDDIKENRLLYEVGERSEDEYQRRKQELEIQLELAQQIQEQMRGRVEIKQ</sequence>
<feature type="coiled-coil region" evidence="1">
    <location>
        <begin position="44"/>
        <end position="78"/>
    </location>
</feature>
<dbReference type="OrthoDB" id="214403at2157"/>
<comment type="caution">
    <text evidence="2">The sequence shown here is derived from an EMBL/GenBank/DDBJ whole genome shotgun (WGS) entry which is preliminary data.</text>
</comment>
<reference evidence="2" key="1">
    <citation type="journal article" date="2014" name="Int. J. Syst. Evol. Microbiol.">
        <title>Complete genome sequence of Corynebacterium casei LMG S-19264T (=DSM 44701T), isolated from a smear-ripened cheese.</title>
        <authorList>
            <consortium name="US DOE Joint Genome Institute (JGI-PGF)"/>
            <person name="Walter F."/>
            <person name="Albersmeier A."/>
            <person name="Kalinowski J."/>
            <person name="Ruckert C."/>
        </authorList>
    </citation>
    <scope>NUCLEOTIDE SEQUENCE</scope>
    <source>
        <strain evidence="2">JCM 14359</strain>
    </source>
</reference>
<evidence type="ECO:0000313" key="3">
    <source>
        <dbReference type="Proteomes" id="UP000653099"/>
    </source>
</evidence>
<keyword evidence="3" id="KW-1185">Reference proteome</keyword>
<dbReference type="AlphaFoldDB" id="A0A830EEY4"/>
<evidence type="ECO:0000256" key="1">
    <source>
        <dbReference type="SAM" id="Coils"/>
    </source>
</evidence>
<dbReference type="RefSeq" id="WP_188786679.1">
    <property type="nucleotide sequence ID" value="NZ_BMOC01000007.1"/>
</dbReference>
<reference evidence="2" key="2">
    <citation type="submission" date="2020-09" db="EMBL/GenBank/DDBJ databases">
        <authorList>
            <person name="Sun Q."/>
            <person name="Ohkuma M."/>
        </authorList>
    </citation>
    <scope>NUCLEOTIDE SEQUENCE</scope>
    <source>
        <strain evidence="2">JCM 14359</strain>
    </source>
</reference>
<dbReference type="Proteomes" id="UP000653099">
    <property type="component" value="Unassembled WGS sequence"/>
</dbReference>
<dbReference type="NCBIfam" id="NF045779">
    <property type="entry name" value="gas_vesic_GvpG"/>
    <property type="match status" value="1"/>
</dbReference>
<organism evidence="2 3">
    <name type="scientific">Halobellus salinus</name>
    <dbReference type="NCBI Taxonomy" id="931585"/>
    <lineage>
        <taxon>Archaea</taxon>
        <taxon>Methanobacteriati</taxon>
        <taxon>Methanobacteriota</taxon>
        <taxon>Stenosarchaea group</taxon>
        <taxon>Halobacteria</taxon>
        <taxon>Halobacteriales</taxon>
        <taxon>Haloferacaceae</taxon>
        <taxon>Halobellus</taxon>
    </lineage>
</organism>